<dbReference type="AlphaFoldDB" id="A0A445MTM8"/>
<reference evidence="2" key="1">
    <citation type="submission" date="2018-01" db="EMBL/GenBank/DDBJ databases">
        <authorList>
            <person name="Regsiter A."/>
            <person name="William W."/>
        </authorList>
    </citation>
    <scope>NUCLEOTIDE SEQUENCE</scope>
    <source>
        <strain evidence="2">TRIP AH-1</strain>
    </source>
</reference>
<accession>A0A445MTM8</accession>
<protein>
    <submittedName>
        <fullName evidence="2">Uncharacterized protein</fullName>
    </submittedName>
</protein>
<evidence type="ECO:0000313" key="2">
    <source>
        <dbReference type="EMBL" id="SPD72721.1"/>
    </source>
</evidence>
<organism evidence="2">
    <name type="scientific">uncultured Desulfobacterium sp</name>
    <dbReference type="NCBI Taxonomy" id="201089"/>
    <lineage>
        <taxon>Bacteria</taxon>
        <taxon>Pseudomonadati</taxon>
        <taxon>Thermodesulfobacteriota</taxon>
        <taxon>Desulfobacteria</taxon>
        <taxon>Desulfobacterales</taxon>
        <taxon>Desulfobacteriaceae</taxon>
        <taxon>Desulfobacterium</taxon>
        <taxon>environmental samples</taxon>
    </lineage>
</organism>
<gene>
    <name evidence="2" type="ORF">PITCH_A1510010</name>
</gene>
<feature type="compositionally biased region" description="Acidic residues" evidence="1">
    <location>
        <begin position="86"/>
        <end position="97"/>
    </location>
</feature>
<evidence type="ECO:0000256" key="1">
    <source>
        <dbReference type="SAM" id="MobiDB-lite"/>
    </source>
</evidence>
<proteinExistence type="predicted"/>
<sequence>MNKRDEFSEYGNNAEKDLLDFKFDDLPFDNGSRPGEPDDVIELVDVVERGELLDEIEIDDIAISLDEEDLIDNKFQEKELAKELAEEDLDFDLNDTDLESRAEEETEEYPEIEVEFEGADITEALVENEQIAKDLHKEGVLTESALDVALDEFVKPPGLVEKRYEEKTAQSEFSDFETQECAGLEQKATVGVSEERIEAIIREVVEDVVERVARETMVSVAERVIGQAIETLKSSIEAHDKGD</sequence>
<dbReference type="EMBL" id="OJIN01000059">
    <property type="protein sequence ID" value="SPD72721.1"/>
    <property type="molecule type" value="Genomic_DNA"/>
</dbReference>
<feature type="region of interest" description="Disordered" evidence="1">
    <location>
        <begin position="86"/>
        <end position="111"/>
    </location>
</feature>
<name>A0A445MTM8_9BACT</name>